<dbReference type="RefSeq" id="WP_145259842.1">
    <property type="nucleotide sequence ID" value="NZ_CP036279.1"/>
</dbReference>
<evidence type="ECO:0000259" key="8">
    <source>
        <dbReference type="PROSITE" id="PS51007"/>
    </source>
</evidence>
<feature type="transmembrane region" description="Helical" evidence="6">
    <location>
        <begin position="159"/>
        <end position="179"/>
    </location>
</feature>
<dbReference type="AlphaFoldDB" id="A0A518B786"/>
<name>A0A518B786_9BACT</name>
<dbReference type="Proteomes" id="UP000317093">
    <property type="component" value="Chromosome"/>
</dbReference>
<dbReference type="PROSITE" id="PS51007">
    <property type="entry name" value="CYTC"/>
    <property type="match status" value="3"/>
</dbReference>
<feature type="transmembrane region" description="Helical" evidence="6">
    <location>
        <begin position="267"/>
        <end position="291"/>
    </location>
</feature>
<gene>
    <name evidence="9" type="ORF">Pan216_36970</name>
</gene>
<dbReference type="InterPro" id="IPR036927">
    <property type="entry name" value="Cyt_c_oxase-like_su1_sf"/>
</dbReference>
<protein>
    <recommendedName>
        <fullName evidence="11">Cytochrome-c oxidase</fullName>
    </recommendedName>
</protein>
<evidence type="ECO:0000256" key="4">
    <source>
        <dbReference type="ARBA" id="ARBA00023004"/>
    </source>
</evidence>
<sequence length="874" mass="95824">MSDRKESPHAFDGLIWAHGVAALVMVGYVLLLGLTVALKFHWPDLMSDSAWLTWGRLRYAHTQGVFFGWLGNAFLTFLYYATPRLAGRPPTGVGLGWILFVVWNLLLVIPGWLLVQLGISQPLEWGEFPIAIDVVVIVAMVLAAIQFVLPFLHRRIADLYVSGWYIIGGLVFTLLAYPIGNFVPEFVPGARGATYSGLWIHDAVGLFVTPLALAIAYLVIPATTGKPIFSHFLSMVGFWMLFMVYPLNGTHHYVFSSIPMEAQVGAIVASVYLGANVILVVGNLLVSLRGCSRTVVSSVPLRFVWLGVISYLLVSLQGAMQALMPVNRFVHFTDWVIGHAHLAMIGFASFTAIGGLLHVWERIPSFRYQASLANAAFWVLVSGLGLMTLDLTIAGLVQGQLWESSAPFMDSVTASGPYWFIRSLSGMVLIAGFALVALSMVIGPRGEPSEVVTRDSEDSEEEEFHALAWLRGAYVITAGAGVGMFAVSFVVLGVLPNVVLKEEIQRTKPEHLPDLTASERRGREIYAREGCVNCHSQLIRFTVADVDRFGPPSEAWEEDNAVPQMWGTRRVGPDLARESGRRTPDWQLAHLWNPRFVVPQSMMPGYPWLFDGSIENPNQDAVDLVAYLESLGRNARLAGRVGPRPLSGMDPEEEKAMGMFCDCAIPRELGPAPLFTVSHLSASERERFARKGREVYLEHCGGCHGSQGRGDGPAATALLPPPRNLTSAHFSTASLSDSLWRGRPGSSMPGWHKLPSVELQALIIYVQSLEVAGDASPELKGEDLERAKSLYLRHCQQCHGARGEGPAGFATNLAPAPTRFQWIRPNRESAETTIANGVPGSAMPAWNEKLDASERSLLARYLRAFFQPGRSSGR</sequence>
<dbReference type="GO" id="GO:0046872">
    <property type="term" value="F:metal ion binding"/>
    <property type="evidence" value="ECO:0007669"/>
    <property type="project" value="UniProtKB-KW"/>
</dbReference>
<feature type="transmembrane region" description="Helical" evidence="6">
    <location>
        <begin position="227"/>
        <end position="247"/>
    </location>
</feature>
<feature type="transmembrane region" description="Helical" evidence="6">
    <location>
        <begin position="199"/>
        <end position="220"/>
    </location>
</feature>
<dbReference type="Gene3D" id="1.20.210.10">
    <property type="entry name" value="Cytochrome c oxidase-like, subunit I domain"/>
    <property type="match status" value="1"/>
</dbReference>
<dbReference type="GO" id="GO:0009060">
    <property type="term" value="P:aerobic respiration"/>
    <property type="evidence" value="ECO:0007669"/>
    <property type="project" value="InterPro"/>
</dbReference>
<dbReference type="Gene3D" id="1.10.760.10">
    <property type="entry name" value="Cytochrome c-like domain"/>
    <property type="match status" value="3"/>
</dbReference>
<dbReference type="InterPro" id="IPR050597">
    <property type="entry name" value="Cytochrome_c_Oxidase_Subunit"/>
</dbReference>
<dbReference type="Pfam" id="PF00115">
    <property type="entry name" value="COX1"/>
    <property type="match status" value="1"/>
</dbReference>
<accession>A0A518B786</accession>
<feature type="transmembrane region" description="Helical" evidence="6">
    <location>
        <begin position="417"/>
        <end position="438"/>
    </location>
</feature>
<dbReference type="InterPro" id="IPR000883">
    <property type="entry name" value="Cyt_C_Oxase_1"/>
</dbReference>
<dbReference type="Pfam" id="PF02433">
    <property type="entry name" value="FixO"/>
    <property type="match status" value="1"/>
</dbReference>
<dbReference type="KEGG" id="knv:Pan216_36970"/>
<organism evidence="9 10">
    <name type="scientific">Kolteria novifilia</name>
    <dbReference type="NCBI Taxonomy" id="2527975"/>
    <lineage>
        <taxon>Bacteria</taxon>
        <taxon>Pseudomonadati</taxon>
        <taxon>Planctomycetota</taxon>
        <taxon>Planctomycetia</taxon>
        <taxon>Kolteriales</taxon>
        <taxon>Kolteriaceae</taxon>
        <taxon>Kolteria</taxon>
    </lineage>
</organism>
<dbReference type="GO" id="GO:0016020">
    <property type="term" value="C:membrane"/>
    <property type="evidence" value="ECO:0007669"/>
    <property type="project" value="InterPro"/>
</dbReference>
<dbReference type="OrthoDB" id="9805440at2"/>
<dbReference type="Pfam" id="PF13442">
    <property type="entry name" value="Cytochrome_CBB3"/>
    <property type="match status" value="2"/>
</dbReference>
<feature type="transmembrane region" description="Helical" evidence="6">
    <location>
        <begin position="336"/>
        <end position="360"/>
    </location>
</feature>
<evidence type="ECO:0000256" key="1">
    <source>
        <dbReference type="ARBA" id="ARBA00022617"/>
    </source>
</evidence>
<feature type="domain" description="Cytochrome c" evidence="8">
    <location>
        <begin position="687"/>
        <end position="770"/>
    </location>
</feature>
<evidence type="ECO:0000256" key="2">
    <source>
        <dbReference type="ARBA" id="ARBA00022660"/>
    </source>
</evidence>
<feature type="domain" description="Cytochrome oxidase subunit I profile" evidence="7">
    <location>
        <begin position="30"/>
        <end position="441"/>
    </location>
</feature>
<dbReference type="InterPro" id="IPR009056">
    <property type="entry name" value="Cyt_c-like_dom"/>
</dbReference>
<keyword evidence="2" id="KW-0249">Electron transport</keyword>
<feature type="domain" description="Cytochrome c" evidence="8">
    <location>
        <begin position="517"/>
        <end position="632"/>
    </location>
</feature>
<dbReference type="InterPro" id="IPR003468">
    <property type="entry name" value="Cyt_c_oxidase_monohaem-su/FixO"/>
</dbReference>
<feature type="transmembrane region" description="Helical" evidence="6">
    <location>
        <begin position="372"/>
        <end position="397"/>
    </location>
</feature>
<evidence type="ECO:0000313" key="9">
    <source>
        <dbReference type="EMBL" id="QDU62826.1"/>
    </source>
</evidence>
<dbReference type="SUPFAM" id="SSF81442">
    <property type="entry name" value="Cytochrome c oxidase subunit I-like"/>
    <property type="match status" value="1"/>
</dbReference>
<feature type="transmembrane region" description="Helical" evidence="6">
    <location>
        <begin position="130"/>
        <end position="152"/>
    </location>
</feature>
<dbReference type="InterPro" id="IPR036909">
    <property type="entry name" value="Cyt_c-like_dom_sf"/>
</dbReference>
<feature type="transmembrane region" description="Helical" evidence="6">
    <location>
        <begin position="473"/>
        <end position="495"/>
    </location>
</feature>
<keyword evidence="10" id="KW-1185">Reference proteome</keyword>
<keyword evidence="6" id="KW-0812">Transmembrane</keyword>
<dbReference type="GO" id="GO:0020037">
    <property type="term" value="F:heme binding"/>
    <property type="evidence" value="ECO:0007669"/>
    <property type="project" value="InterPro"/>
</dbReference>
<dbReference type="GO" id="GO:0004129">
    <property type="term" value="F:cytochrome-c oxidase activity"/>
    <property type="evidence" value="ECO:0007669"/>
    <property type="project" value="InterPro"/>
</dbReference>
<proteinExistence type="predicted"/>
<evidence type="ECO:0000256" key="5">
    <source>
        <dbReference type="PROSITE-ProRule" id="PRU00433"/>
    </source>
</evidence>
<evidence type="ECO:0000256" key="3">
    <source>
        <dbReference type="ARBA" id="ARBA00022723"/>
    </source>
</evidence>
<keyword evidence="3 5" id="KW-0479">Metal-binding</keyword>
<feature type="transmembrane region" description="Helical" evidence="6">
    <location>
        <begin position="62"/>
        <end position="81"/>
    </location>
</feature>
<dbReference type="PANTHER" id="PTHR33751">
    <property type="entry name" value="CBB3-TYPE CYTOCHROME C OXIDASE SUBUNIT FIXP"/>
    <property type="match status" value="1"/>
</dbReference>
<keyword evidence="4 5" id="KW-0408">Iron</keyword>
<evidence type="ECO:0000259" key="7">
    <source>
        <dbReference type="PROSITE" id="PS50855"/>
    </source>
</evidence>
<feature type="transmembrane region" description="Helical" evidence="6">
    <location>
        <begin position="93"/>
        <end position="115"/>
    </location>
</feature>
<feature type="transmembrane region" description="Helical" evidence="6">
    <location>
        <begin position="20"/>
        <end position="42"/>
    </location>
</feature>
<dbReference type="EMBL" id="CP036279">
    <property type="protein sequence ID" value="QDU62826.1"/>
    <property type="molecule type" value="Genomic_DNA"/>
</dbReference>
<dbReference type="PANTHER" id="PTHR33751:SF13">
    <property type="entry name" value="CYTOCHROME BC1 COMPLEX CYTOCHROME C SUBUNIT"/>
    <property type="match status" value="1"/>
</dbReference>
<evidence type="ECO:0000256" key="6">
    <source>
        <dbReference type="SAM" id="Phobius"/>
    </source>
</evidence>
<dbReference type="SUPFAM" id="SSF46626">
    <property type="entry name" value="Cytochrome c"/>
    <property type="match status" value="3"/>
</dbReference>
<keyword evidence="6" id="KW-1133">Transmembrane helix</keyword>
<keyword evidence="6" id="KW-0472">Membrane</keyword>
<keyword evidence="1 5" id="KW-0349">Heme</keyword>
<evidence type="ECO:0008006" key="11">
    <source>
        <dbReference type="Google" id="ProtNLM"/>
    </source>
</evidence>
<keyword evidence="2" id="KW-0813">Transport</keyword>
<dbReference type="InterPro" id="IPR023616">
    <property type="entry name" value="Cyt_c_oxase-like_su1_dom"/>
</dbReference>
<evidence type="ECO:0000313" key="10">
    <source>
        <dbReference type="Proteomes" id="UP000317093"/>
    </source>
</evidence>
<dbReference type="PROSITE" id="PS50855">
    <property type="entry name" value="COX1"/>
    <property type="match status" value="1"/>
</dbReference>
<reference evidence="9 10" key="1">
    <citation type="submission" date="2019-02" db="EMBL/GenBank/DDBJ databases">
        <title>Deep-cultivation of Planctomycetes and their phenomic and genomic characterization uncovers novel biology.</title>
        <authorList>
            <person name="Wiegand S."/>
            <person name="Jogler M."/>
            <person name="Boedeker C."/>
            <person name="Pinto D."/>
            <person name="Vollmers J."/>
            <person name="Rivas-Marin E."/>
            <person name="Kohn T."/>
            <person name="Peeters S.H."/>
            <person name="Heuer A."/>
            <person name="Rast P."/>
            <person name="Oberbeckmann S."/>
            <person name="Bunk B."/>
            <person name="Jeske O."/>
            <person name="Meyerdierks A."/>
            <person name="Storesund J.E."/>
            <person name="Kallscheuer N."/>
            <person name="Luecker S."/>
            <person name="Lage O.M."/>
            <person name="Pohl T."/>
            <person name="Merkel B.J."/>
            <person name="Hornburger P."/>
            <person name="Mueller R.-W."/>
            <person name="Bruemmer F."/>
            <person name="Labrenz M."/>
            <person name="Spormann A.M."/>
            <person name="Op den Camp H."/>
            <person name="Overmann J."/>
            <person name="Amann R."/>
            <person name="Jetten M.S.M."/>
            <person name="Mascher T."/>
            <person name="Medema M.H."/>
            <person name="Devos D.P."/>
            <person name="Kaster A.-K."/>
            <person name="Ovreas L."/>
            <person name="Rohde M."/>
            <person name="Galperin M.Y."/>
            <person name="Jogler C."/>
        </authorList>
    </citation>
    <scope>NUCLEOTIDE SEQUENCE [LARGE SCALE GENOMIC DNA]</scope>
    <source>
        <strain evidence="9 10">Pan216</strain>
    </source>
</reference>
<feature type="transmembrane region" description="Helical" evidence="6">
    <location>
        <begin position="303"/>
        <end position="324"/>
    </location>
</feature>
<feature type="domain" description="Cytochrome c" evidence="8">
    <location>
        <begin position="782"/>
        <end position="866"/>
    </location>
</feature>
<keyword evidence="2" id="KW-0679">Respiratory chain</keyword>